<dbReference type="InterPro" id="IPR052053">
    <property type="entry name" value="IM_YidH-like"/>
</dbReference>
<protein>
    <recommendedName>
        <fullName evidence="8">DUF202 domain-containing protein</fullName>
    </recommendedName>
</protein>
<reference evidence="9 10" key="1">
    <citation type="submission" date="2019-09" db="EMBL/GenBank/DDBJ databases">
        <authorList>
            <person name="Cremers G."/>
        </authorList>
    </citation>
    <scope>NUCLEOTIDE SEQUENCE [LARGE SCALE GENOMIC DNA]</scope>
    <source>
        <strain evidence="9">4A</strain>
    </source>
</reference>
<name>A0A5E6MNU8_9BACT</name>
<evidence type="ECO:0000256" key="5">
    <source>
        <dbReference type="ARBA" id="ARBA00023136"/>
    </source>
</evidence>
<evidence type="ECO:0000256" key="2">
    <source>
        <dbReference type="ARBA" id="ARBA00022475"/>
    </source>
</evidence>
<feature type="domain" description="DUF202" evidence="8">
    <location>
        <begin position="35"/>
        <end position="118"/>
    </location>
</feature>
<sequence length="158" mass="17450">MMSTREKGTDGEPIPGREQADGLRASPCPMRSNFRDHSANERTYLAWIRTSIGLMAFGFLLEKFTLFLDYLRLALNQPAATQEPATQEPATRLIGLAFLTLGAIMIGMAALRYRLYARQIDTPELEKTNFILLDTILGACLSGAGILLGLYLALRIAL</sequence>
<comment type="subcellular location">
    <subcellularLocation>
        <location evidence="1">Cell membrane</location>
        <topology evidence="1">Multi-pass membrane protein</topology>
    </subcellularLocation>
</comment>
<evidence type="ECO:0000256" key="1">
    <source>
        <dbReference type="ARBA" id="ARBA00004651"/>
    </source>
</evidence>
<proteinExistence type="predicted"/>
<keyword evidence="5 7" id="KW-0472">Membrane</keyword>
<dbReference type="InterPro" id="IPR003807">
    <property type="entry name" value="DUF202"/>
</dbReference>
<dbReference type="PANTHER" id="PTHR34187:SF2">
    <property type="entry name" value="DUF202 DOMAIN-CONTAINING PROTEIN"/>
    <property type="match status" value="1"/>
</dbReference>
<feature type="transmembrane region" description="Helical" evidence="7">
    <location>
        <begin position="131"/>
        <end position="154"/>
    </location>
</feature>
<feature type="compositionally biased region" description="Basic and acidic residues" evidence="6">
    <location>
        <begin position="1"/>
        <end position="10"/>
    </location>
</feature>
<keyword evidence="4 7" id="KW-1133">Transmembrane helix</keyword>
<dbReference type="PANTHER" id="PTHR34187">
    <property type="entry name" value="FGR18P"/>
    <property type="match status" value="1"/>
</dbReference>
<feature type="transmembrane region" description="Helical" evidence="7">
    <location>
        <begin position="44"/>
        <end position="61"/>
    </location>
</feature>
<dbReference type="GO" id="GO:0005886">
    <property type="term" value="C:plasma membrane"/>
    <property type="evidence" value="ECO:0007669"/>
    <property type="project" value="UniProtKB-SubCell"/>
</dbReference>
<dbReference type="Proteomes" id="UP000334923">
    <property type="component" value="Unassembled WGS sequence"/>
</dbReference>
<dbReference type="Pfam" id="PF02656">
    <property type="entry name" value="DUF202"/>
    <property type="match status" value="1"/>
</dbReference>
<evidence type="ECO:0000259" key="8">
    <source>
        <dbReference type="Pfam" id="PF02656"/>
    </source>
</evidence>
<dbReference type="AlphaFoldDB" id="A0A5E6MNU8"/>
<evidence type="ECO:0000256" key="7">
    <source>
        <dbReference type="SAM" id="Phobius"/>
    </source>
</evidence>
<dbReference type="OrthoDB" id="582337at2"/>
<evidence type="ECO:0000256" key="4">
    <source>
        <dbReference type="ARBA" id="ARBA00022989"/>
    </source>
</evidence>
<evidence type="ECO:0000256" key="3">
    <source>
        <dbReference type="ARBA" id="ARBA00022692"/>
    </source>
</evidence>
<feature type="transmembrane region" description="Helical" evidence="7">
    <location>
        <begin position="93"/>
        <end position="111"/>
    </location>
</feature>
<keyword evidence="2" id="KW-1003">Cell membrane</keyword>
<dbReference type="EMBL" id="CABFVA020000083">
    <property type="protein sequence ID" value="VVM07126.1"/>
    <property type="molecule type" value="Genomic_DNA"/>
</dbReference>
<evidence type="ECO:0000256" key="6">
    <source>
        <dbReference type="SAM" id="MobiDB-lite"/>
    </source>
</evidence>
<feature type="region of interest" description="Disordered" evidence="6">
    <location>
        <begin position="1"/>
        <end position="32"/>
    </location>
</feature>
<evidence type="ECO:0000313" key="10">
    <source>
        <dbReference type="Proteomes" id="UP000334923"/>
    </source>
</evidence>
<keyword evidence="10" id="KW-1185">Reference proteome</keyword>
<keyword evidence="3 7" id="KW-0812">Transmembrane</keyword>
<accession>A0A5E6MNU8</accession>
<organism evidence="9 10">
    <name type="scientific">Methylacidimicrobium tartarophylax</name>
    <dbReference type="NCBI Taxonomy" id="1041768"/>
    <lineage>
        <taxon>Bacteria</taxon>
        <taxon>Pseudomonadati</taxon>
        <taxon>Verrucomicrobiota</taxon>
        <taxon>Methylacidimicrobium</taxon>
    </lineage>
</organism>
<evidence type="ECO:0000313" key="9">
    <source>
        <dbReference type="EMBL" id="VVM07126.1"/>
    </source>
</evidence>
<gene>
    <name evidence="9" type="ORF">MAMT_01588</name>
</gene>